<dbReference type="Proteomes" id="UP000095591">
    <property type="component" value="Unassembled WGS sequence"/>
</dbReference>
<protein>
    <recommendedName>
        <fullName evidence="1">DUF4906 domain-containing protein</fullName>
    </recommendedName>
</protein>
<feature type="domain" description="DUF4906" evidence="1">
    <location>
        <begin position="286"/>
        <end position="372"/>
    </location>
</feature>
<sequence length="410" mass="44889">MEGNKEELKMRISLFCILCLLLGACSNEEMIPSTSEGGEECAFQFLLRVPGTIDVETKAGTEPEILKLGDTNIYNVWILQFKKDGTELLKAVFADRNSITAVPGSSSTTYDQLLIQLMKDDMRFKNETSEFYIIVNAEDMNATEVTAKLFVKEGGIPTSLSVTELMAKTKSIIYSSDGSPTGTNILSSGPTDYTKDPSSSEADMRLVVLSRMYRAFAKVTVTVNSSVASGNFKLIDTKPVIMSNVPKVTRLYDDDSTYPTISSPLSTNFYTEEIPVSGITLGDKEGVFYMAENIRGTGLATTAQEKNKKDMGPGTGGSLEGCTYLLVRGQYQYPLGGGAYSSPIDVEYKFYLGGDLVTDYNIYRDYHYKLTVNIAGPNSADLRVTITNGNVAVFDDVDNVENTVNFGEEK</sequence>
<evidence type="ECO:0000313" key="2">
    <source>
        <dbReference type="EMBL" id="CUM75439.1"/>
    </source>
</evidence>
<reference evidence="2 3" key="1">
    <citation type="submission" date="2015-09" db="EMBL/GenBank/DDBJ databases">
        <authorList>
            <consortium name="Pathogen Informatics"/>
        </authorList>
    </citation>
    <scope>NUCLEOTIDE SEQUENCE [LARGE SCALE GENOMIC DNA]</scope>
    <source>
        <strain evidence="2 3">2789STDY5608872</strain>
    </source>
</reference>
<dbReference type="PROSITE" id="PS51257">
    <property type="entry name" value="PROKAR_LIPOPROTEIN"/>
    <property type="match status" value="1"/>
</dbReference>
<gene>
    <name evidence="2" type="ORF">ERS852429_00402</name>
</gene>
<evidence type="ECO:0000313" key="3">
    <source>
        <dbReference type="Proteomes" id="UP000095591"/>
    </source>
</evidence>
<dbReference type="EMBL" id="CYXP01000001">
    <property type="protein sequence ID" value="CUM75439.1"/>
    <property type="molecule type" value="Genomic_DNA"/>
</dbReference>
<dbReference type="AlphaFoldDB" id="A0A173RCU6"/>
<evidence type="ECO:0000259" key="1">
    <source>
        <dbReference type="Pfam" id="PF16249"/>
    </source>
</evidence>
<organism evidence="2 3">
    <name type="scientific">Parabacteroides distasonis</name>
    <dbReference type="NCBI Taxonomy" id="823"/>
    <lineage>
        <taxon>Bacteria</taxon>
        <taxon>Pseudomonadati</taxon>
        <taxon>Bacteroidota</taxon>
        <taxon>Bacteroidia</taxon>
        <taxon>Bacteroidales</taxon>
        <taxon>Tannerellaceae</taxon>
        <taxon>Parabacteroides</taxon>
    </lineage>
</organism>
<dbReference type="Pfam" id="PF16249">
    <property type="entry name" value="DUF4906"/>
    <property type="match status" value="1"/>
</dbReference>
<name>A0A173RCU6_PARDI</name>
<dbReference type="InterPro" id="IPR032594">
    <property type="entry name" value="DUF4906"/>
</dbReference>
<proteinExistence type="predicted"/>
<accession>A0A173RCU6</accession>